<dbReference type="EMBL" id="SUMC01000008">
    <property type="protein sequence ID" value="TKA11575.1"/>
    <property type="molecule type" value="Genomic_DNA"/>
</dbReference>
<dbReference type="InterPro" id="IPR007410">
    <property type="entry name" value="LpqE-like"/>
</dbReference>
<proteinExistence type="predicted"/>
<dbReference type="InterPro" id="IPR036182">
    <property type="entry name" value="PCuAC_sf"/>
</dbReference>
<dbReference type="Pfam" id="PF04314">
    <property type="entry name" value="PCuAC"/>
    <property type="match status" value="1"/>
</dbReference>
<evidence type="ECO:0000313" key="1">
    <source>
        <dbReference type="EMBL" id="TKA11575.1"/>
    </source>
</evidence>
<dbReference type="OrthoDB" id="9796962at2"/>
<organism evidence="1 2">
    <name type="scientific">Actinacidiphila oryziradicis</name>
    <dbReference type="NCBI Taxonomy" id="2571141"/>
    <lineage>
        <taxon>Bacteria</taxon>
        <taxon>Bacillati</taxon>
        <taxon>Actinomycetota</taxon>
        <taxon>Actinomycetes</taxon>
        <taxon>Kitasatosporales</taxon>
        <taxon>Streptomycetaceae</taxon>
        <taxon>Actinacidiphila</taxon>
    </lineage>
</organism>
<dbReference type="Gene3D" id="2.60.40.1890">
    <property type="entry name" value="PCu(A)C copper chaperone"/>
    <property type="match status" value="1"/>
</dbReference>
<dbReference type="SUPFAM" id="SSF110087">
    <property type="entry name" value="DR1885-like metal-binding protein"/>
    <property type="match status" value="1"/>
</dbReference>
<dbReference type="PANTHER" id="PTHR36302:SF1">
    <property type="entry name" value="COPPER CHAPERONE PCU(A)C"/>
    <property type="match status" value="1"/>
</dbReference>
<comment type="caution">
    <text evidence="1">The sequence shown here is derived from an EMBL/GenBank/DDBJ whole genome shotgun (WGS) entry which is preliminary data.</text>
</comment>
<keyword evidence="2" id="KW-1185">Reference proteome</keyword>
<accession>A0A4U0T8S5</accession>
<protein>
    <submittedName>
        <fullName evidence="1">Copper chaperone PCu(A)C</fullName>
    </submittedName>
</protein>
<reference evidence="1 2" key="1">
    <citation type="submission" date="2019-04" db="EMBL/GenBank/DDBJ databases">
        <title>Streptomyces oryziradicis sp. nov., a novel actinomycete isolated from rhizosphere soil of rice (Oryza sativa L.).</title>
        <authorList>
            <person name="Li C."/>
        </authorList>
    </citation>
    <scope>NUCLEOTIDE SEQUENCE [LARGE SCALE GENOMIC DNA]</scope>
    <source>
        <strain evidence="1 2">NEAU-C40</strain>
    </source>
</reference>
<dbReference type="InterPro" id="IPR058248">
    <property type="entry name" value="Lxx211020-like"/>
</dbReference>
<gene>
    <name evidence="1" type="ORF">FCI23_11295</name>
</gene>
<name>A0A4U0T8S5_9ACTN</name>
<sequence>MAAGYFTVTNTGGTDAKLTSVTSSFAGEITMHTTKNDQMSGVTAFTVPAGGKLTLSLGGNHLMLMDLKRKPRVGDKVSLELHFAKGSPIDVRVPVKPATYRPEG</sequence>
<evidence type="ECO:0000313" key="2">
    <source>
        <dbReference type="Proteomes" id="UP000305778"/>
    </source>
</evidence>
<dbReference type="Proteomes" id="UP000305778">
    <property type="component" value="Unassembled WGS sequence"/>
</dbReference>
<dbReference type="PANTHER" id="PTHR36302">
    <property type="entry name" value="BLR7088 PROTEIN"/>
    <property type="match status" value="1"/>
</dbReference>
<dbReference type="AlphaFoldDB" id="A0A4U0T8S5"/>